<dbReference type="InterPro" id="IPR029063">
    <property type="entry name" value="SAM-dependent_MTases_sf"/>
</dbReference>
<dbReference type="GO" id="GO:0009307">
    <property type="term" value="P:DNA restriction-modification system"/>
    <property type="evidence" value="ECO:0007669"/>
    <property type="project" value="UniProtKB-KW"/>
</dbReference>
<evidence type="ECO:0000313" key="8">
    <source>
        <dbReference type="EMBL" id="BAV59390.1"/>
    </source>
</evidence>
<dbReference type="EMBL" id="LC153644">
    <property type="protein sequence ID" value="BAV59390.1"/>
    <property type="molecule type" value="Genomic_DNA"/>
</dbReference>
<dbReference type="GO" id="GO:0032259">
    <property type="term" value="P:methylation"/>
    <property type="evidence" value="ECO:0007669"/>
    <property type="project" value="UniProtKB-KW"/>
</dbReference>
<dbReference type="InterPro" id="IPR017985">
    <property type="entry name" value="MeTrfase_CN4_CS"/>
</dbReference>
<reference evidence="8" key="1">
    <citation type="journal article" date="2016" name="Genome Biol. Evol.">
        <title>Comparison of intracellular "Ca. Endomicrobium trichonymphae" genomovars illuminates the requirement and decay of defense systems against foreign DNA.</title>
        <authorList>
            <person name="Izawa K."/>
            <person name="Kuwahara H."/>
            <person name="Kihara K."/>
            <person name="Yuki M."/>
            <person name="Lo N."/>
            <person name="Ito T."/>
            <person name="Ohkuma M."/>
            <person name="Hongoh Y."/>
        </authorList>
    </citation>
    <scope>NUCLEOTIDE SEQUENCE</scope>
    <source>
        <strain evidence="8">HsTcC-EM16</strain>
    </source>
</reference>
<protein>
    <recommendedName>
        <fullName evidence="2">site-specific DNA-methyltransferase (cytosine-N(4)-specific)</fullName>
        <ecNumber evidence="2">2.1.1.113</ecNumber>
    </recommendedName>
</protein>
<comment type="similarity">
    <text evidence="1">Belongs to the N(4)/N(6)-methyltransferase family. N(4) subfamily.</text>
</comment>
<dbReference type="GO" id="GO:0015667">
    <property type="term" value="F:site-specific DNA-methyltransferase (cytosine-N4-specific) activity"/>
    <property type="evidence" value="ECO:0007669"/>
    <property type="project" value="UniProtKB-EC"/>
</dbReference>
<evidence type="ECO:0000256" key="5">
    <source>
        <dbReference type="ARBA" id="ARBA00022691"/>
    </source>
</evidence>
<keyword evidence="5" id="KW-0949">S-adenosyl-L-methionine</keyword>
<dbReference type="GO" id="GO:0003677">
    <property type="term" value="F:DNA binding"/>
    <property type="evidence" value="ECO:0007669"/>
    <property type="project" value="InterPro"/>
</dbReference>
<dbReference type="SUPFAM" id="SSF53335">
    <property type="entry name" value="S-adenosyl-L-methionine-dependent methyltransferases"/>
    <property type="match status" value="1"/>
</dbReference>
<evidence type="ECO:0000256" key="2">
    <source>
        <dbReference type="ARBA" id="ARBA00012185"/>
    </source>
</evidence>
<evidence type="ECO:0000256" key="6">
    <source>
        <dbReference type="ARBA" id="ARBA00022747"/>
    </source>
</evidence>
<dbReference type="Gene3D" id="3.40.50.150">
    <property type="entry name" value="Vaccinia Virus protein VP39"/>
    <property type="match status" value="2"/>
</dbReference>
<comment type="catalytic activity">
    <reaction evidence="7">
        <text>a 2'-deoxycytidine in DNA + S-adenosyl-L-methionine = an N(4)-methyl-2'-deoxycytidine in DNA + S-adenosyl-L-homocysteine + H(+)</text>
        <dbReference type="Rhea" id="RHEA:16857"/>
        <dbReference type="Rhea" id="RHEA-COMP:11369"/>
        <dbReference type="Rhea" id="RHEA-COMP:13674"/>
        <dbReference type="ChEBI" id="CHEBI:15378"/>
        <dbReference type="ChEBI" id="CHEBI:57856"/>
        <dbReference type="ChEBI" id="CHEBI:59789"/>
        <dbReference type="ChEBI" id="CHEBI:85452"/>
        <dbReference type="ChEBI" id="CHEBI:137933"/>
        <dbReference type="EC" id="2.1.1.113"/>
    </reaction>
</comment>
<name>A0A1C9ZTB7_ENDTX</name>
<evidence type="ECO:0000256" key="4">
    <source>
        <dbReference type="ARBA" id="ARBA00022679"/>
    </source>
</evidence>
<dbReference type="PROSITE" id="PS00093">
    <property type="entry name" value="N4_MTASE"/>
    <property type="match status" value="1"/>
</dbReference>
<keyword evidence="4" id="KW-0808">Transferase</keyword>
<evidence type="ECO:0000256" key="1">
    <source>
        <dbReference type="ARBA" id="ARBA00010203"/>
    </source>
</evidence>
<keyword evidence="3 8" id="KW-0489">Methyltransferase</keyword>
<evidence type="ECO:0000256" key="7">
    <source>
        <dbReference type="ARBA" id="ARBA00049120"/>
    </source>
</evidence>
<dbReference type="REBASE" id="233967">
    <property type="entry name" value="M.EtrORFCP"/>
</dbReference>
<evidence type="ECO:0000256" key="3">
    <source>
        <dbReference type="ARBA" id="ARBA00022603"/>
    </source>
</evidence>
<proteinExistence type="inferred from homology"/>
<accession>A0A1C9ZTB7</accession>
<dbReference type="AlphaFoldDB" id="A0A1C9ZTB7"/>
<keyword evidence="6" id="KW-0680">Restriction system</keyword>
<dbReference type="EC" id="2.1.1.113" evidence="2"/>
<sequence length="407" mass="47407">MKYLITRNEKYDFLGQSYATQYPNIHKYPATMIPQIGIELLKEINIDNGKLLDPYCGSGSSFTAGLENSFSEMDGFDINPLAVLISRTKFSKIDIDKVEIIKQNLRGDIYDFLKREDNINNIEITQYDNIDYWFSKPVLQNLSILKYFINKIDKDIQQIFLVPFSETIRECSYTKNNEFKLYRIKPEEVLRFNPDVFSVFFNKLNKVIEIYKKYYLPKVNNLKINIHYSEFANVKKKYDVVLTSPPYGDSFTTVAYGQFSMFSNQWFGFENARQIDNMLMGGRNVKQIYNNSIITDYIKEISIKSAKRALEVSSFYFDLGKSIKNVAKSVKKKGIVFYIVGNRRVQDVQLPTDQFIAEQFEQNGFNHLFTYERLLSNKSMPLKNSPSNKAGCTRGTMMKEYIVAMSK</sequence>
<organism evidence="8">
    <name type="scientific">Endomicrobium trichonymphae</name>
    <dbReference type="NCBI Taxonomy" id="1408204"/>
    <lineage>
        <taxon>Bacteria</taxon>
        <taxon>Pseudomonadati</taxon>
        <taxon>Elusimicrobiota</taxon>
        <taxon>Endomicrobiia</taxon>
        <taxon>Endomicrobiales</taxon>
        <taxon>Endomicrobiaceae</taxon>
        <taxon>Candidatus Endomicrobiellum</taxon>
    </lineage>
</organism>